<evidence type="ECO:0000256" key="5">
    <source>
        <dbReference type="ARBA" id="ARBA00023024"/>
    </source>
</evidence>
<dbReference type="CDD" id="cd00063">
    <property type="entry name" value="FN3"/>
    <property type="match status" value="1"/>
</dbReference>
<dbReference type="CDD" id="cd06548">
    <property type="entry name" value="GH18_chitinase"/>
    <property type="match status" value="1"/>
</dbReference>
<dbReference type="Pfam" id="PF00704">
    <property type="entry name" value="Glyco_hydro_18"/>
    <property type="match status" value="1"/>
</dbReference>
<dbReference type="InterPro" id="IPR001919">
    <property type="entry name" value="CBD2"/>
</dbReference>
<reference evidence="16" key="1">
    <citation type="journal article" date="2019" name="Int. J. Syst. Evol. Microbiol.">
        <title>The Global Catalogue of Microorganisms (GCM) 10K type strain sequencing project: providing services to taxonomists for standard genome sequencing and annotation.</title>
        <authorList>
            <consortium name="The Broad Institute Genomics Platform"/>
            <consortium name="The Broad Institute Genome Sequencing Center for Infectious Disease"/>
            <person name="Wu L."/>
            <person name="Ma J."/>
        </authorList>
    </citation>
    <scope>NUCLEOTIDE SEQUENCE [LARGE SCALE GENOMIC DNA]</scope>
    <source>
        <strain evidence="16">XZYJ18</strain>
    </source>
</reference>
<evidence type="ECO:0000256" key="7">
    <source>
        <dbReference type="ARBA" id="ARBA00023295"/>
    </source>
</evidence>
<keyword evidence="11" id="KW-0732">Signal</keyword>
<sequence>MRTISIRGWLCAAFAAVLIAPIIHPAAPASAAPAGVTVVYTEGARWETGYSGQFTIDNASAAELADWTIRFTLPAGVRIGSLWNATLSSSGSTHTLTPPGWGARVPAGGTYTIGFNGVASGTGSATAPLTCTIDGSPCSGEGGGEDTQAPSAPTGVAIGATTSSSITLGWSRSDDNVGVAGYEILDGSTVVRTVIGDTPGGTVGGLDADTAYTFTVRAFDAAGNRSAASGAVSGRTAPTGGGGEPPAGDRRVGYFTQWGIYDRGYLVSDIDTSGTAAKLTHINYAFANINSNGQCFQVNQAGQGDAWADYGRSFTAEQSVDGVADTWDQDLRGNFNQLRELKAKYPHLKVNLSIGGWTWSRYLSDAVRTEASRQRMVESCIDMFLRGNLPVFDGAGGPGSAYGVFDGIDLDWEWPGSEGNPGNVIRPEDKQNYTALVQEFRTRLDALGTETGRTFELTSFMPADPRKIDAGFEVDRIMPNFDFVTLQGYDFHGGWESTTNHQSNLLLHASDPGPDRYSAEITVDAWTARGAPASKLVLGVPFYSRGWTGVPAGPGGDGLFQQGTGPAPGPYEAGIDDWKNISRLQGYTLHRDDRLGTAWLYNGSTFWTYDDPAAMTRKADWSQAEGLGGVMVWSLDGDDGQGTLMTALDQALRP</sequence>
<keyword evidence="5" id="KW-0146">Chitin degradation</keyword>
<dbReference type="InterPro" id="IPR036116">
    <property type="entry name" value="FN3_sf"/>
</dbReference>
<dbReference type="EMBL" id="JBHSFQ010000050">
    <property type="protein sequence ID" value="MFC4565875.1"/>
    <property type="molecule type" value="Genomic_DNA"/>
</dbReference>
<dbReference type="PANTHER" id="PTHR11177:SF317">
    <property type="entry name" value="CHITINASE 12-RELATED"/>
    <property type="match status" value="1"/>
</dbReference>
<evidence type="ECO:0000256" key="8">
    <source>
        <dbReference type="ARBA" id="ARBA00023326"/>
    </source>
</evidence>
<dbReference type="PANTHER" id="PTHR11177">
    <property type="entry name" value="CHITINASE"/>
    <property type="match status" value="1"/>
</dbReference>
<evidence type="ECO:0000256" key="9">
    <source>
        <dbReference type="RuleBase" id="RU000489"/>
    </source>
</evidence>
<dbReference type="InterPro" id="IPR001579">
    <property type="entry name" value="Glyco_hydro_18_chit_AS"/>
</dbReference>
<feature type="domain" description="GH18" evidence="14">
    <location>
        <begin position="249"/>
        <end position="654"/>
    </location>
</feature>
<evidence type="ECO:0000259" key="14">
    <source>
        <dbReference type="PROSITE" id="PS51910"/>
    </source>
</evidence>
<keyword evidence="6" id="KW-0119">Carbohydrate metabolism</keyword>
<keyword evidence="16" id="KW-1185">Reference proteome</keyword>
<gene>
    <name evidence="15" type="ORF">ACFO4E_28785</name>
</gene>
<dbReference type="InterPro" id="IPR029070">
    <property type="entry name" value="Chitinase_insertion_sf"/>
</dbReference>
<keyword evidence="8" id="KW-0624">Polysaccharide degradation</keyword>
<evidence type="ECO:0000256" key="4">
    <source>
        <dbReference type="ARBA" id="ARBA00022801"/>
    </source>
</evidence>
<dbReference type="InterPro" id="IPR050314">
    <property type="entry name" value="Glycosyl_Hydrlase_18"/>
</dbReference>
<dbReference type="InterPro" id="IPR012291">
    <property type="entry name" value="CBM2_carb-bd_dom_sf"/>
</dbReference>
<dbReference type="InterPro" id="IPR013783">
    <property type="entry name" value="Ig-like_fold"/>
</dbReference>
<dbReference type="InterPro" id="IPR003961">
    <property type="entry name" value="FN3_dom"/>
</dbReference>
<dbReference type="RefSeq" id="WP_378580251.1">
    <property type="nucleotide sequence ID" value="NZ_JBHSFQ010000050.1"/>
</dbReference>
<dbReference type="EC" id="3.2.1.14" evidence="3"/>
<feature type="domain" description="CBM2" evidence="13">
    <location>
        <begin position="29"/>
        <end position="141"/>
    </location>
</feature>
<feature type="chain" id="PRO_5045692024" description="chitinase" evidence="11">
    <location>
        <begin position="32"/>
        <end position="654"/>
    </location>
</feature>
<dbReference type="Gene3D" id="2.60.40.10">
    <property type="entry name" value="Immunoglobulins"/>
    <property type="match status" value="1"/>
</dbReference>
<dbReference type="PROSITE" id="PS50853">
    <property type="entry name" value="FN3"/>
    <property type="match status" value="1"/>
</dbReference>
<accession>A0ABV9E6J4</accession>
<organism evidence="15 16">
    <name type="scientific">Nocardiopsis mangrovi</name>
    <dbReference type="NCBI Taxonomy" id="1179818"/>
    <lineage>
        <taxon>Bacteria</taxon>
        <taxon>Bacillati</taxon>
        <taxon>Actinomycetota</taxon>
        <taxon>Actinomycetes</taxon>
        <taxon>Streptosporangiales</taxon>
        <taxon>Nocardiopsidaceae</taxon>
        <taxon>Nocardiopsis</taxon>
    </lineage>
</organism>
<protein>
    <recommendedName>
        <fullName evidence="3">chitinase</fullName>
        <ecNumber evidence="3">3.2.1.14</ecNumber>
    </recommendedName>
</protein>
<dbReference type="Gene3D" id="3.20.20.80">
    <property type="entry name" value="Glycosidases"/>
    <property type="match status" value="1"/>
</dbReference>
<dbReference type="Gene3D" id="3.10.50.10">
    <property type="match status" value="1"/>
</dbReference>
<evidence type="ECO:0000313" key="15">
    <source>
        <dbReference type="EMBL" id="MFC4565875.1"/>
    </source>
</evidence>
<feature type="region of interest" description="Disordered" evidence="10">
    <location>
        <begin position="227"/>
        <end position="250"/>
    </location>
</feature>
<dbReference type="Gene3D" id="2.60.40.290">
    <property type="match status" value="1"/>
</dbReference>
<dbReference type="Pfam" id="PF00041">
    <property type="entry name" value="fn3"/>
    <property type="match status" value="1"/>
</dbReference>
<evidence type="ECO:0000256" key="6">
    <source>
        <dbReference type="ARBA" id="ARBA00023277"/>
    </source>
</evidence>
<dbReference type="SMART" id="SM00060">
    <property type="entry name" value="FN3"/>
    <property type="match status" value="1"/>
</dbReference>
<evidence type="ECO:0000256" key="10">
    <source>
        <dbReference type="SAM" id="MobiDB-lite"/>
    </source>
</evidence>
<dbReference type="Pfam" id="PF00553">
    <property type="entry name" value="CBM_2"/>
    <property type="match status" value="1"/>
</dbReference>
<dbReference type="SUPFAM" id="SSF49265">
    <property type="entry name" value="Fibronectin type III"/>
    <property type="match status" value="1"/>
</dbReference>
<comment type="caution">
    <text evidence="15">The sequence shown here is derived from an EMBL/GenBank/DDBJ whole genome shotgun (WGS) entry which is preliminary data.</text>
</comment>
<evidence type="ECO:0000256" key="11">
    <source>
        <dbReference type="SAM" id="SignalP"/>
    </source>
</evidence>
<feature type="domain" description="Fibronectin type-III" evidence="12">
    <location>
        <begin position="149"/>
        <end position="239"/>
    </location>
</feature>
<dbReference type="SUPFAM" id="SSF54556">
    <property type="entry name" value="Chitinase insertion domain"/>
    <property type="match status" value="1"/>
</dbReference>
<evidence type="ECO:0000256" key="2">
    <source>
        <dbReference type="ARBA" id="ARBA00009121"/>
    </source>
</evidence>
<evidence type="ECO:0000256" key="3">
    <source>
        <dbReference type="ARBA" id="ARBA00012729"/>
    </source>
</evidence>
<dbReference type="SMART" id="SM00637">
    <property type="entry name" value="CBD_II"/>
    <property type="match status" value="1"/>
</dbReference>
<comment type="catalytic activity">
    <reaction evidence="1">
        <text>Random endo-hydrolysis of N-acetyl-beta-D-glucosaminide (1-&gt;4)-beta-linkages in chitin and chitodextrins.</text>
        <dbReference type="EC" id="3.2.1.14"/>
    </reaction>
</comment>
<dbReference type="SUPFAM" id="SSF51445">
    <property type="entry name" value="(Trans)glycosidases"/>
    <property type="match status" value="1"/>
</dbReference>
<dbReference type="PROSITE" id="PS51910">
    <property type="entry name" value="GH18_2"/>
    <property type="match status" value="1"/>
</dbReference>
<proteinExistence type="inferred from homology"/>
<dbReference type="SMART" id="SM00636">
    <property type="entry name" value="Glyco_18"/>
    <property type="match status" value="1"/>
</dbReference>
<evidence type="ECO:0000259" key="13">
    <source>
        <dbReference type="PROSITE" id="PS51173"/>
    </source>
</evidence>
<name>A0ABV9E6J4_9ACTN</name>
<dbReference type="InterPro" id="IPR017853">
    <property type="entry name" value="GH"/>
</dbReference>
<dbReference type="GO" id="GO:0016787">
    <property type="term" value="F:hydrolase activity"/>
    <property type="evidence" value="ECO:0007669"/>
    <property type="project" value="UniProtKB-KW"/>
</dbReference>
<evidence type="ECO:0000313" key="16">
    <source>
        <dbReference type="Proteomes" id="UP001595923"/>
    </source>
</evidence>
<evidence type="ECO:0000259" key="12">
    <source>
        <dbReference type="PROSITE" id="PS50853"/>
    </source>
</evidence>
<evidence type="ECO:0000256" key="1">
    <source>
        <dbReference type="ARBA" id="ARBA00000822"/>
    </source>
</evidence>
<dbReference type="Proteomes" id="UP001595923">
    <property type="component" value="Unassembled WGS sequence"/>
</dbReference>
<dbReference type="SUPFAM" id="SSF49384">
    <property type="entry name" value="Carbohydrate-binding domain"/>
    <property type="match status" value="1"/>
</dbReference>
<dbReference type="InterPro" id="IPR001223">
    <property type="entry name" value="Glyco_hydro18_cat"/>
</dbReference>
<comment type="similarity">
    <text evidence="2">Belongs to the glycosyl hydrolase 18 family. Chitinase class II subfamily.</text>
</comment>
<dbReference type="InterPro" id="IPR008965">
    <property type="entry name" value="CBM2/CBM3_carb-bd_dom_sf"/>
</dbReference>
<dbReference type="InterPro" id="IPR011583">
    <property type="entry name" value="Chitinase_II/V-like_cat"/>
</dbReference>
<feature type="signal peptide" evidence="11">
    <location>
        <begin position="1"/>
        <end position="31"/>
    </location>
</feature>
<dbReference type="PROSITE" id="PS51173">
    <property type="entry name" value="CBM2"/>
    <property type="match status" value="1"/>
</dbReference>
<keyword evidence="7 9" id="KW-0326">Glycosidase</keyword>
<dbReference type="PROSITE" id="PS01095">
    <property type="entry name" value="GH18_1"/>
    <property type="match status" value="1"/>
</dbReference>
<keyword evidence="4 9" id="KW-0378">Hydrolase</keyword>